<accession>A0A0V1AUQ4</accession>
<reference evidence="2 3" key="1">
    <citation type="submission" date="2015-01" db="EMBL/GenBank/DDBJ databases">
        <title>Evolution of Trichinella species and genotypes.</title>
        <authorList>
            <person name="Korhonen P.K."/>
            <person name="Edoardo P."/>
            <person name="Giuseppe L.R."/>
            <person name="Gasser R.B."/>
        </authorList>
    </citation>
    <scope>NUCLEOTIDE SEQUENCE [LARGE SCALE GENOMIC DNA]</scope>
    <source>
        <strain evidence="2">ISS3</strain>
    </source>
</reference>
<feature type="compositionally biased region" description="Basic and acidic residues" evidence="1">
    <location>
        <begin position="63"/>
        <end position="77"/>
    </location>
</feature>
<protein>
    <submittedName>
        <fullName evidence="2">Uncharacterized protein</fullName>
    </submittedName>
</protein>
<evidence type="ECO:0000313" key="3">
    <source>
        <dbReference type="Proteomes" id="UP000054776"/>
    </source>
</evidence>
<evidence type="ECO:0000256" key="1">
    <source>
        <dbReference type="SAM" id="MobiDB-lite"/>
    </source>
</evidence>
<sequence length="287" mass="32259">MKEAVQSSVNEVLLLRDCPVCEIRRCVPGSSYQNMCNGWRSEATPTGELGGQEKPDWLGGQQPDERGSDEKVQSRKSDGRIKLDGIWLNLESPHTPNDRNQREAEQECDICLLETVTLPARTEVIVTGKSNANWTTKDGFFEPAPKLVTNHSVMAACSLSRTHRGTVPVRLLNGTDTPITLFKDTKLGTYLTTYSTASTRKTVEAPNAESKRKYSELIENMAKLSHDVPHTIRRRLRTLLWKYKQIIATDEYNTGRTNACKHSINTGVASPIKQPPRRIPYHQKETV</sequence>
<dbReference type="EMBL" id="JYDH01000203">
    <property type="protein sequence ID" value="KRY28454.1"/>
    <property type="molecule type" value="Genomic_DNA"/>
</dbReference>
<organism evidence="2 3">
    <name type="scientific">Trichinella spiralis</name>
    <name type="common">Trichina worm</name>
    <dbReference type="NCBI Taxonomy" id="6334"/>
    <lineage>
        <taxon>Eukaryota</taxon>
        <taxon>Metazoa</taxon>
        <taxon>Ecdysozoa</taxon>
        <taxon>Nematoda</taxon>
        <taxon>Enoplea</taxon>
        <taxon>Dorylaimia</taxon>
        <taxon>Trichinellida</taxon>
        <taxon>Trichinellidae</taxon>
        <taxon>Trichinella</taxon>
    </lineage>
</organism>
<keyword evidence="3" id="KW-1185">Reference proteome</keyword>
<feature type="region of interest" description="Disordered" evidence="1">
    <location>
        <begin position="43"/>
        <end position="77"/>
    </location>
</feature>
<proteinExistence type="predicted"/>
<dbReference type="EMBL" id="JYDH01000203">
    <property type="protein sequence ID" value="KRY28455.1"/>
    <property type="molecule type" value="Genomic_DNA"/>
</dbReference>
<dbReference type="InParanoid" id="A0A0V1AUQ4"/>
<feature type="region of interest" description="Disordered" evidence="1">
    <location>
        <begin position="266"/>
        <end position="287"/>
    </location>
</feature>
<gene>
    <name evidence="2" type="ORF">T01_1411</name>
</gene>
<name>A0A0V1AUQ4_TRISP</name>
<comment type="caution">
    <text evidence="2">The sequence shown here is derived from an EMBL/GenBank/DDBJ whole genome shotgun (WGS) entry which is preliminary data.</text>
</comment>
<evidence type="ECO:0000313" key="2">
    <source>
        <dbReference type="EMBL" id="KRY28454.1"/>
    </source>
</evidence>
<dbReference type="AlphaFoldDB" id="A0A0V1AUQ4"/>
<dbReference type="Proteomes" id="UP000054776">
    <property type="component" value="Unassembled WGS sequence"/>
</dbReference>